<gene>
    <name evidence="1" type="ORF">C7212DRAFT_158712</name>
</gene>
<dbReference type="Proteomes" id="UP000246991">
    <property type="component" value="Unassembled WGS sequence"/>
</dbReference>
<evidence type="ECO:0000313" key="2">
    <source>
        <dbReference type="Proteomes" id="UP000246991"/>
    </source>
</evidence>
<accession>A0A317T0E7</accession>
<sequence length="144" mass="16032">ATRTACSDFHKVEFLSTLTSIQAQAFKPITITSAFQKTDLIPYDPNIVLSHLLENCTNTTYNIQSATPPPNLYTVLSTLYTVQSLKRHACYLETADPVSPTFRTNLACYIEGSLLQLQIGTHALEELENTRVAEQARPTCQNHS</sequence>
<protein>
    <submittedName>
        <fullName evidence="1">Uncharacterized protein</fullName>
    </submittedName>
</protein>
<organism evidence="1 2">
    <name type="scientific">Tuber magnatum</name>
    <name type="common">white Piedmont truffle</name>
    <dbReference type="NCBI Taxonomy" id="42249"/>
    <lineage>
        <taxon>Eukaryota</taxon>
        <taxon>Fungi</taxon>
        <taxon>Dikarya</taxon>
        <taxon>Ascomycota</taxon>
        <taxon>Pezizomycotina</taxon>
        <taxon>Pezizomycetes</taxon>
        <taxon>Pezizales</taxon>
        <taxon>Tuberaceae</taxon>
        <taxon>Tuber</taxon>
    </lineage>
</organism>
<keyword evidence="2" id="KW-1185">Reference proteome</keyword>
<dbReference type="EMBL" id="PYWC01000004">
    <property type="protein sequence ID" value="PWW80179.1"/>
    <property type="molecule type" value="Genomic_DNA"/>
</dbReference>
<evidence type="ECO:0000313" key="1">
    <source>
        <dbReference type="EMBL" id="PWW80179.1"/>
    </source>
</evidence>
<comment type="caution">
    <text evidence="1">The sequence shown here is derived from an EMBL/GenBank/DDBJ whole genome shotgun (WGS) entry which is preliminary data.</text>
</comment>
<feature type="non-terminal residue" evidence="1">
    <location>
        <position position="1"/>
    </location>
</feature>
<name>A0A317T0E7_9PEZI</name>
<dbReference type="AlphaFoldDB" id="A0A317T0E7"/>
<reference evidence="1 2" key="1">
    <citation type="submission" date="2018-03" db="EMBL/GenBank/DDBJ databases">
        <title>Genomes of Pezizomycetes fungi and the evolution of truffles.</title>
        <authorList>
            <person name="Murat C."/>
            <person name="Payen T."/>
            <person name="Noel B."/>
            <person name="Kuo A."/>
            <person name="Martin F.M."/>
        </authorList>
    </citation>
    <scope>NUCLEOTIDE SEQUENCE [LARGE SCALE GENOMIC DNA]</scope>
    <source>
        <strain evidence="1">091103-1</strain>
    </source>
</reference>
<dbReference type="OrthoDB" id="5429860at2759"/>
<proteinExistence type="predicted"/>